<keyword evidence="3" id="KW-1185">Reference proteome</keyword>
<reference evidence="2 3" key="2">
    <citation type="journal article" date="2018" name="Hortic Res">
        <title>Improved Brassica rapa reference genome by single-molecule sequencing and chromosome conformation capture technologies.</title>
        <authorList>
            <person name="Zhang L."/>
            <person name="Cai X."/>
            <person name="Wu J."/>
            <person name="Liu M."/>
            <person name="Grob S."/>
            <person name="Cheng F."/>
            <person name="Liang J."/>
            <person name="Cai C."/>
            <person name="Liu Z."/>
            <person name="Liu B."/>
            <person name="Wang F."/>
            <person name="Li S."/>
            <person name="Liu F."/>
            <person name="Li X."/>
            <person name="Cheng L."/>
            <person name="Yang W."/>
            <person name="Li M.H."/>
            <person name="Grossniklaus U."/>
            <person name="Zheng H."/>
            <person name="Wang X."/>
        </authorList>
    </citation>
    <scope>NUCLEOTIDE SEQUENCE [LARGE SCALE GENOMIC DNA]</scope>
    <source>
        <strain evidence="2 3">cv. Chiifu-401-42</strain>
    </source>
</reference>
<reference evidence="2 3" key="1">
    <citation type="journal article" date="2011" name="Nat. Genet.">
        <title>The genome of the mesopolyploid crop species Brassica rapa.</title>
        <authorList>
            <consortium name="Brassica rapa Genome Sequencing Project Consortium"/>
            <person name="Wang X."/>
            <person name="Wang H."/>
            <person name="Wang J."/>
            <person name="Sun R."/>
            <person name="Wu J."/>
            <person name="Liu S."/>
            <person name="Bai Y."/>
            <person name="Mun J.H."/>
            <person name="Bancroft I."/>
            <person name="Cheng F."/>
            <person name="Huang S."/>
            <person name="Li X."/>
            <person name="Hua W."/>
            <person name="Wang J."/>
            <person name="Wang X."/>
            <person name="Freeling M."/>
            <person name="Pires J.C."/>
            <person name="Paterson A.H."/>
            <person name="Chalhoub B."/>
            <person name="Wang B."/>
            <person name="Hayward A."/>
            <person name="Sharpe A.G."/>
            <person name="Park B.S."/>
            <person name="Weisshaar B."/>
            <person name="Liu B."/>
            <person name="Li B."/>
            <person name="Liu B."/>
            <person name="Tong C."/>
            <person name="Song C."/>
            <person name="Duran C."/>
            <person name="Peng C."/>
            <person name="Geng C."/>
            <person name="Koh C."/>
            <person name="Lin C."/>
            <person name="Edwards D."/>
            <person name="Mu D."/>
            <person name="Shen D."/>
            <person name="Soumpourou E."/>
            <person name="Li F."/>
            <person name="Fraser F."/>
            <person name="Conant G."/>
            <person name="Lassalle G."/>
            <person name="King G.J."/>
            <person name="Bonnema G."/>
            <person name="Tang H."/>
            <person name="Wang H."/>
            <person name="Belcram H."/>
            <person name="Zhou H."/>
            <person name="Hirakawa H."/>
            <person name="Abe H."/>
            <person name="Guo H."/>
            <person name="Wang H."/>
            <person name="Jin H."/>
            <person name="Parkin I.A."/>
            <person name="Batley J."/>
            <person name="Kim J.S."/>
            <person name="Just J."/>
            <person name="Li J."/>
            <person name="Xu J."/>
            <person name="Deng J."/>
            <person name="Kim J.A."/>
            <person name="Li J."/>
            <person name="Yu J."/>
            <person name="Meng J."/>
            <person name="Wang J."/>
            <person name="Min J."/>
            <person name="Poulain J."/>
            <person name="Wang J."/>
            <person name="Hatakeyama K."/>
            <person name="Wu K."/>
            <person name="Wang L."/>
            <person name="Fang L."/>
            <person name="Trick M."/>
            <person name="Links M.G."/>
            <person name="Zhao M."/>
            <person name="Jin M."/>
            <person name="Ramchiary N."/>
            <person name="Drou N."/>
            <person name="Berkman P.J."/>
            <person name="Cai Q."/>
            <person name="Huang Q."/>
            <person name="Li R."/>
            <person name="Tabata S."/>
            <person name="Cheng S."/>
            <person name="Zhang S."/>
            <person name="Zhang S."/>
            <person name="Huang S."/>
            <person name="Sato S."/>
            <person name="Sun S."/>
            <person name="Kwon S.J."/>
            <person name="Choi S.R."/>
            <person name="Lee T.H."/>
            <person name="Fan W."/>
            <person name="Zhao X."/>
            <person name="Tan X."/>
            <person name="Xu X."/>
            <person name="Wang Y."/>
            <person name="Qiu Y."/>
            <person name="Yin Y."/>
            <person name="Li Y."/>
            <person name="Du Y."/>
            <person name="Liao Y."/>
            <person name="Lim Y."/>
            <person name="Narusaka Y."/>
            <person name="Wang Y."/>
            <person name="Wang Z."/>
            <person name="Li Z."/>
            <person name="Wang Z."/>
            <person name="Xiong Z."/>
            <person name="Zhang Z."/>
        </authorList>
    </citation>
    <scope>NUCLEOTIDE SEQUENCE [LARGE SCALE GENOMIC DNA]</scope>
    <source>
        <strain evidence="2 3">cv. Chiifu-401-42</strain>
    </source>
</reference>
<dbReference type="Gramene" id="Bra010677.1">
    <property type="protein sequence ID" value="Bra010677.1-P"/>
    <property type="gene ID" value="Bra010677"/>
</dbReference>
<reference evidence="2" key="3">
    <citation type="submission" date="2023-03" db="UniProtKB">
        <authorList>
            <consortium name="EnsemblPlants"/>
        </authorList>
    </citation>
    <scope>IDENTIFICATION</scope>
    <source>
        <strain evidence="2">cv. Chiifu-401-42</strain>
    </source>
</reference>
<dbReference type="Gene3D" id="4.10.1060.10">
    <property type="entry name" value="Zinc finger, RanBP2-type"/>
    <property type="match status" value="1"/>
</dbReference>
<feature type="region of interest" description="Disordered" evidence="1">
    <location>
        <begin position="27"/>
        <end position="76"/>
    </location>
</feature>
<evidence type="ECO:0000256" key="1">
    <source>
        <dbReference type="SAM" id="MobiDB-lite"/>
    </source>
</evidence>
<protein>
    <submittedName>
        <fullName evidence="2">Uncharacterized protein</fullName>
    </submittedName>
</protein>
<dbReference type="PANTHER" id="PTHR12999">
    <property type="entry name" value="ZINC FINGER RAN-BINDING DOMAIN-CONTAINING PROTEIN 2 ZRANB2-RELATED"/>
    <property type="match status" value="1"/>
</dbReference>
<evidence type="ECO:0000313" key="3">
    <source>
        <dbReference type="Proteomes" id="UP000011750"/>
    </source>
</evidence>
<feature type="compositionally biased region" description="Gly residues" evidence="1">
    <location>
        <begin position="36"/>
        <end position="54"/>
    </location>
</feature>
<dbReference type="OMA" id="RVEYNKC"/>
<organism evidence="2 3">
    <name type="scientific">Brassica campestris</name>
    <name type="common">Field mustard</name>
    <dbReference type="NCBI Taxonomy" id="3711"/>
    <lineage>
        <taxon>Eukaryota</taxon>
        <taxon>Viridiplantae</taxon>
        <taxon>Streptophyta</taxon>
        <taxon>Embryophyta</taxon>
        <taxon>Tracheophyta</taxon>
        <taxon>Spermatophyta</taxon>
        <taxon>Magnoliopsida</taxon>
        <taxon>eudicotyledons</taxon>
        <taxon>Gunneridae</taxon>
        <taxon>Pentapetalae</taxon>
        <taxon>rosids</taxon>
        <taxon>malvids</taxon>
        <taxon>Brassicales</taxon>
        <taxon>Brassicaceae</taxon>
        <taxon>Brassiceae</taxon>
        <taxon>Brassica</taxon>
    </lineage>
</organism>
<dbReference type="Proteomes" id="UP000011750">
    <property type="component" value="Chromosome A08"/>
</dbReference>
<dbReference type="STRING" id="51351.M4D2H7"/>
<dbReference type="AlphaFoldDB" id="M4D2H7"/>
<dbReference type="InParanoid" id="M4D2H7"/>
<evidence type="ECO:0000313" key="2">
    <source>
        <dbReference type="EnsemblPlants" id="Bra010677.1-P"/>
    </source>
</evidence>
<accession>M4D2H7</accession>
<dbReference type="EnsemblPlants" id="Bra010677.1">
    <property type="protein sequence ID" value="Bra010677.1-P"/>
    <property type="gene ID" value="Bra010677"/>
</dbReference>
<proteinExistence type="predicted"/>
<dbReference type="PANTHER" id="PTHR12999:SF7">
    <property type="entry name" value="TRANSCRIPTION INITIATION FACTOR TFIID SUBUNIT 15B"/>
    <property type="match status" value="1"/>
</dbReference>
<sequence>MFSSDLGRYEHACGNVNFARRVEYNKCGAPAPSGTGDRGAGRGASDRGGGGRDSGSGSYVQGPPPPLAAIPSYDGSGSYPPPPMGYGMEAVPPPSSYAGGRSPFLWWSHWGLWR</sequence>
<name>M4D2H7_BRACM</name>
<dbReference type="HOGENOM" id="CLU_2124577_0_0_1"/>